<dbReference type="Proteomes" id="UP000285740">
    <property type="component" value="Unassembled WGS sequence"/>
</dbReference>
<name>A0A316QX56_9FIRM</name>
<protein>
    <submittedName>
        <fullName evidence="1">PqqD family protein</fullName>
    </submittedName>
</protein>
<dbReference type="RefSeq" id="WP_005362540.1">
    <property type="nucleotide sequence ID" value="NZ_CABJDQ010000011.1"/>
</dbReference>
<dbReference type="EMBL" id="QSFV01000010">
    <property type="protein sequence ID" value="RHA80986.1"/>
    <property type="molecule type" value="Genomic_DNA"/>
</dbReference>
<evidence type="ECO:0000313" key="4">
    <source>
        <dbReference type="EMBL" id="RHL42974.1"/>
    </source>
</evidence>
<dbReference type="EMBL" id="QROT01000011">
    <property type="protein sequence ID" value="RHL42974.1"/>
    <property type="molecule type" value="Genomic_DNA"/>
</dbReference>
<evidence type="ECO:0000313" key="3">
    <source>
        <dbReference type="EMBL" id="RHF88935.1"/>
    </source>
</evidence>
<dbReference type="Gene3D" id="1.10.10.1150">
    <property type="entry name" value="Coenzyme PQQ synthesis protein D (PqqD)"/>
    <property type="match status" value="1"/>
</dbReference>
<evidence type="ECO:0000313" key="1">
    <source>
        <dbReference type="EMBL" id="RHA56613.1"/>
    </source>
</evidence>
<evidence type="ECO:0000313" key="6">
    <source>
        <dbReference type="Proteomes" id="UP000284598"/>
    </source>
</evidence>
<dbReference type="InterPro" id="IPR041881">
    <property type="entry name" value="PqqD_sf"/>
</dbReference>
<evidence type="ECO:0000313" key="2">
    <source>
        <dbReference type="EMBL" id="RHA80986.1"/>
    </source>
</evidence>
<accession>A0A316QX56</accession>
<organism evidence="1 6">
    <name type="scientific">Eubacterium ventriosum</name>
    <dbReference type="NCBI Taxonomy" id="39496"/>
    <lineage>
        <taxon>Bacteria</taxon>
        <taxon>Bacillati</taxon>
        <taxon>Bacillota</taxon>
        <taxon>Clostridia</taxon>
        <taxon>Eubacteriales</taxon>
        <taxon>Eubacteriaceae</taxon>
        <taxon>Eubacterium</taxon>
    </lineage>
</organism>
<dbReference type="Proteomes" id="UP000284598">
    <property type="component" value="Unassembled WGS sequence"/>
</dbReference>
<dbReference type="Pfam" id="PF05402">
    <property type="entry name" value="PqqD"/>
    <property type="match status" value="1"/>
</dbReference>
<evidence type="ECO:0000313" key="8">
    <source>
        <dbReference type="Proteomes" id="UP000286186"/>
    </source>
</evidence>
<dbReference type="EMBL" id="QSFO01000002">
    <property type="protein sequence ID" value="RHA56613.1"/>
    <property type="molecule type" value="Genomic_DNA"/>
</dbReference>
<dbReference type="GeneID" id="66467964"/>
<proteinExistence type="predicted"/>
<dbReference type="Proteomes" id="UP000283314">
    <property type="component" value="Unassembled WGS sequence"/>
</dbReference>
<comment type="caution">
    <text evidence="1">The sequence shown here is derived from an EMBL/GenBank/DDBJ whole genome shotgun (WGS) entry which is preliminary data.</text>
</comment>
<reference evidence="5 6" key="1">
    <citation type="submission" date="2018-08" db="EMBL/GenBank/DDBJ databases">
        <title>A genome reference for cultivated species of the human gut microbiota.</title>
        <authorList>
            <person name="Zou Y."/>
            <person name="Xue W."/>
            <person name="Luo G."/>
        </authorList>
    </citation>
    <scope>NUCLEOTIDE SEQUENCE [LARGE SCALE GENOMIC DNA]</scope>
    <source>
        <strain evidence="4 5">AF37-4</strain>
        <strain evidence="3 8">AM23-22</strain>
        <strain evidence="2 7">AM42-30</strain>
        <strain evidence="1 6">AM43-2</strain>
    </source>
</reference>
<dbReference type="EMBL" id="QRHR01000005">
    <property type="protein sequence ID" value="RHF88935.1"/>
    <property type="molecule type" value="Genomic_DNA"/>
</dbReference>
<evidence type="ECO:0000313" key="5">
    <source>
        <dbReference type="Proteomes" id="UP000283314"/>
    </source>
</evidence>
<dbReference type="Proteomes" id="UP000286186">
    <property type="component" value="Unassembled WGS sequence"/>
</dbReference>
<dbReference type="AlphaFoldDB" id="A0A316QX56"/>
<dbReference type="InterPro" id="IPR008792">
    <property type="entry name" value="PQQD"/>
</dbReference>
<gene>
    <name evidence="4" type="ORF">DW018_12000</name>
    <name evidence="3" type="ORF">DW652_06815</name>
    <name evidence="2" type="ORF">DW918_04740</name>
    <name evidence="1" type="ORF">DW929_01805</name>
</gene>
<evidence type="ECO:0000313" key="7">
    <source>
        <dbReference type="Proteomes" id="UP000285740"/>
    </source>
</evidence>
<sequence>MKIKNGFVLRDVGGQAVVIAVGEASKTFHGMINLNATGKEIWQGIESGLDVDQMVEKMVETYEVEPDKAREDIQAMVDKMKNAGIIVE</sequence>